<dbReference type="AlphaFoldDB" id="A0A1L9T038"/>
<evidence type="ECO:0000313" key="2">
    <source>
        <dbReference type="Proteomes" id="UP000184356"/>
    </source>
</evidence>
<sequence length="135" mass="15499">MATGLDGESFRTFLTLHCRNLKSLQLRYLDMEYEGWVPTINHLATAGFTKLRSVELDRLSDSWKKDTFLVEFTGVKQDPIVDGWGETAKKIRYEQFRHVLGGARRVFFVSYDGPRMDFALQKIAASAKIGSNRFD</sequence>
<protein>
    <submittedName>
        <fullName evidence="1">Uncharacterized protein</fullName>
    </submittedName>
</protein>
<keyword evidence="2" id="KW-1185">Reference proteome</keyword>
<gene>
    <name evidence="1" type="ORF">ASPSYDRAFT_95201</name>
</gene>
<reference evidence="2" key="1">
    <citation type="journal article" date="2017" name="Genome Biol.">
        <title>Comparative genomics reveals high biological diversity and specific adaptations in the industrially and medically important fungal genus Aspergillus.</title>
        <authorList>
            <person name="de Vries R.P."/>
            <person name="Riley R."/>
            <person name="Wiebenga A."/>
            <person name="Aguilar-Osorio G."/>
            <person name="Amillis S."/>
            <person name="Uchima C.A."/>
            <person name="Anderluh G."/>
            <person name="Asadollahi M."/>
            <person name="Askin M."/>
            <person name="Barry K."/>
            <person name="Battaglia E."/>
            <person name="Bayram O."/>
            <person name="Benocci T."/>
            <person name="Braus-Stromeyer S.A."/>
            <person name="Caldana C."/>
            <person name="Canovas D."/>
            <person name="Cerqueira G.C."/>
            <person name="Chen F."/>
            <person name="Chen W."/>
            <person name="Choi C."/>
            <person name="Clum A."/>
            <person name="Dos Santos R.A."/>
            <person name="Damasio A.R."/>
            <person name="Diallinas G."/>
            <person name="Emri T."/>
            <person name="Fekete E."/>
            <person name="Flipphi M."/>
            <person name="Freyberg S."/>
            <person name="Gallo A."/>
            <person name="Gournas C."/>
            <person name="Habgood R."/>
            <person name="Hainaut M."/>
            <person name="Harispe M.L."/>
            <person name="Henrissat B."/>
            <person name="Hilden K.S."/>
            <person name="Hope R."/>
            <person name="Hossain A."/>
            <person name="Karabika E."/>
            <person name="Karaffa L."/>
            <person name="Karanyi Z."/>
            <person name="Krasevec N."/>
            <person name="Kuo A."/>
            <person name="Kusch H."/>
            <person name="LaButti K."/>
            <person name="Lagendijk E.L."/>
            <person name="Lapidus A."/>
            <person name="Levasseur A."/>
            <person name="Lindquist E."/>
            <person name="Lipzen A."/>
            <person name="Logrieco A.F."/>
            <person name="MacCabe A."/>
            <person name="Maekelae M.R."/>
            <person name="Malavazi I."/>
            <person name="Melin P."/>
            <person name="Meyer V."/>
            <person name="Mielnichuk N."/>
            <person name="Miskei M."/>
            <person name="Molnar A.P."/>
            <person name="Mule G."/>
            <person name="Ngan C.Y."/>
            <person name="Orejas M."/>
            <person name="Orosz E."/>
            <person name="Ouedraogo J.P."/>
            <person name="Overkamp K.M."/>
            <person name="Park H.-S."/>
            <person name="Perrone G."/>
            <person name="Piumi F."/>
            <person name="Punt P.J."/>
            <person name="Ram A.F."/>
            <person name="Ramon A."/>
            <person name="Rauscher S."/>
            <person name="Record E."/>
            <person name="Riano-Pachon D.M."/>
            <person name="Robert V."/>
            <person name="Roehrig J."/>
            <person name="Ruller R."/>
            <person name="Salamov A."/>
            <person name="Salih N.S."/>
            <person name="Samson R.A."/>
            <person name="Sandor E."/>
            <person name="Sanguinetti M."/>
            <person name="Schuetze T."/>
            <person name="Sepcic K."/>
            <person name="Shelest E."/>
            <person name="Sherlock G."/>
            <person name="Sophianopoulou V."/>
            <person name="Squina F.M."/>
            <person name="Sun H."/>
            <person name="Susca A."/>
            <person name="Todd R.B."/>
            <person name="Tsang A."/>
            <person name="Unkles S.E."/>
            <person name="van de Wiele N."/>
            <person name="van Rossen-Uffink D."/>
            <person name="Oliveira J.V."/>
            <person name="Vesth T.C."/>
            <person name="Visser J."/>
            <person name="Yu J.-H."/>
            <person name="Zhou M."/>
            <person name="Andersen M.R."/>
            <person name="Archer D.B."/>
            <person name="Baker S.E."/>
            <person name="Benoit I."/>
            <person name="Brakhage A.A."/>
            <person name="Braus G.H."/>
            <person name="Fischer R."/>
            <person name="Frisvad J.C."/>
            <person name="Goldman G.H."/>
            <person name="Houbraken J."/>
            <person name="Oakley B."/>
            <person name="Pocsi I."/>
            <person name="Scazzocchio C."/>
            <person name="Seiboth B."/>
            <person name="vanKuyk P.A."/>
            <person name="Wortman J."/>
            <person name="Dyer P.S."/>
            <person name="Grigoriev I.V."/>
        </authorList>
    </citation>
    <scope>NUCLEOTIDE SEQUENCE [LARGE SCALE GENOMIC DNA]</scope>
    <source>
        <strain evidence="2">CBS 593.65</strain>
    </source>
</reference>
<proteinExistence type="predicted"/>
<dbReference type="VEuPathDB" id="FungiDB:ASPSYDRAFT_95201"/>
<dbReference type="GeneID" id="63769160"/>
<dbReference type="EMBL" id="KV878599">
    <property type="protein sequence ID" value="OJJ52834.1"/>
    <property type="molecule type" value="Genomic_DNA"/>
</dbReference>
<dbReference type="RefSeq" id="XP_040696640.1">
    <property type="nucleotide sequence ID" value="XM_040853087.1"/>
</dbReference>
<name>A0A1L9T038_9EURO</name>
<evidence type="ECO:0000313" key="1">
    <source>
        <dbReference type="EMBL" id="OJJ52834.1"/>
    </source>
</evidence>
<accession>A0A1L9T038</accession>
<dbReference type="Proteomes" id="UP000184356">
    <property type="component" value="Unassembled WGS sequence"/>
</dbReference>
<dbReference type="OrthoDB" id="4402051at2759"/>
<organism evidence="1 2">
    <name type="scientific">Aspergillus sydowii CBS 593.65</name>
    <dbReference type="NCBI Taxonomy" id="1036612"/>
    <lineage>
        <taxon>Eukaryota</taxon>
        <taxon>Fungi</taxon>
        <taxon>Dikarya</taxon>
        <taxon>Ascomycota</taxon>
        <taxon>Pezizomycotina</taxon>
        <taxon>Eurotiomycetes</taxon>
        <taxon>Eurotiomycetidae</taxon>
        <taxon>Eurotiales</taxon>
        <taxon>Aspergillaceae</taxon>
        <taxon>Aspergillus</taxon>
        <taxon>Aspergillus subgen. Nidulantes</taxon>
    </lineage>
</organism>